<evidence type="ECO:0000313" key="6">
    <source>
        <dbReference type="EMBL" id="CAF4202517.1"/>
    </source>
</evidence>
<dbReference type="EMBL" id="CAJNOH010004621">
    <property type="protein sequence ID" value="CAF1375226.1"/>
    <property type="molecule type" value="Genomic_DNA"/>
</dbReference>
<reference evidence="5" key="1">
    <citation type="submission" date="2021-02" db="EMBL/GenBank/DDBJ databases">
        <authorList>
            <person name="Nowell W R."/>
        </authorList>
    </citation>
    <scope>NUCLEOTIDE SEQUENCE</scope>
</reference>
<dbReference type="Proteomes" id="UP000663889">
    <property type="component" value="Unassembled WGS sequence"/>
</dbReference>
<dbReference type="Proteomes" id="UP000663836">
    <property type="component" value="Unassembled WGS sequence"/>
</dbReference>
<proteinExistence type="predicted"/>
<evidence type="ECO:0000313" key="3">
    <source>
        <dbReference type="EMBL" id="CAF1516282.1"/>
    </source>
</evidence>
<organism evidence="5 8">
    <name type="scientific">Rotaria sordida</name>
    <dbReference type="NCBI Taxonomy" id="392033"/>
    <lineage>
        <taxon>Eukaryota</taxon>
        <taxon>Metazoa</taxon>
        <taxon>Spiralia</taxon>
        <taxon>Gnathifera</taxon>
        <taxon>Rotifera</taxon>
        <taxon>Eurotatoria</taxon>
        <taxon>Bdelloidea</taxon>
        <taxon>Philodinida</taxon>
        <taxon>Philodinidae</taxon>
        <taxon>Rotaria</taxon>
    </lineage>
</organism>
<dbReference type="Proteomes" id="UP000663874">
    <property type="component" value="Unassembled WGS sequence"/>
</dbReference>
<dbReference type="Proteomes" id="UP000663870">
    <property type="component" value="Unassembled WGS sequence"/>
</dbReference>
<name>A0A819HCN9_9BILA</name>
<dbReference type="EMBL" id="CAJOBD010014939">
    <property type="protein sequence ID" value="CAF4204100.1"/>
    <property type="molecule type" value="Genomic_DNA"/>
</dbReference>
<dbReference type="EMBL" id="CAJOAX010004236">
    <property type="protein sequence ID" value="CAF3896304.1"/>
    <property type="molecule type" value="Genomic_DNA"/>
</dbReference>
<dbReference type="AlphaFoldDB" id="A0A819HCN9"/>
<dbReference type="Proteomes" id="UP000663854">
    <property type="component" value="Unassembled WGS sequence"/>
</dbReference>
<keyword evidence="9" id="KW-1185">Reference proteome</keyword>
<evidence type="ECO:0000313" key="9">
    <source>
        <dbReference type="Proteomes" id="UP000663870"/>
    </source>
</evidence>
<dbReference type="Proteomes" id="UP000663864">
    <property type="component" value="Unassembled WGS sequence"/>
</dbReference>
<dbReference type="EMBL" id="CAJNOU010004904">
    <property type="protein sequence ID" value="CAF1459237.1"/>
    <property type="molecule type" value="Genomic_DNA"/>
</dbReference>
<evidence type="ECO:0000313" key="5">
    <source>
        <dbReference type="EMBL" id="CAF3896304.1"/>
    </source>
</evidence>
<sequence>MSDNISSFAAFLSHVISSNRIVELHLFRCDRQISLNLPMVTHLTLIDSLDALNARSLSTNIRSIQIILHHECLDFASGNWTALRVLSTLPLLNSLRVLLYNMLNPPDDTSCKVIAETAMTVADFGFCFRRNHYHYAELNHDIDLVYMKHSLFIERLRNSIVTLSQNEELYIVVDEDGCGIFIWF</sequence>
<dbReference type="EMBL" id="CAJNOL010006064">
    <property type="protein sequence ID" value="CAF1613485.1"/>
    <property type="molecule type" value="Genomic_DNA"/>
</dbReference>
<evidence type="ECO:0000313" key="1">
    <source>
        <dbReference type="EMBL" id="CAF1375226.1"/>
    </source>
</evidence>
<evidence type="ECO:0000313" key="2">
    <source>
        <dbReference type="EMBL" id="CAF1459237.1"/>
    </source>
</evidence>
<dbReference type="EMBL" id="CAJNOT010008234">
    <property type="protein sequence ID" value="CAF1516282.1"/>
    <property type="molecule type" value="Genomic_DNA"/>
</dbReference>
<protein>
    <submittedName>
        <fullName evidence="5">Uncharacterized protein</fullName>
    </submittedName>
</protein>
<evidence type="ECO:0000313" key="8">
    <source>
        <dbReference type="Proteomes" id="UP000663823"/>
    </source>
</evidence>
<dbReference type="Proteomes" id="UP000663823">
    <property type="component" value="Unassembled WGS sequence"/>
</dbReference>
<evidence type="ECO:0000313" key="7">
    <source>
        <dbReference type="EMBL" id="CAF4204100.1"/>
    </source>
</evidence>
<evidence type="ECO:0000313" key="4">
    <source>
        <dbReference type="EMBL" id="CAF1613485.1"/>
    </source>
</evidence>
<dbReference type="EMBL" id="CAJOBE010016651">
    <property type="protein sequence ID" value="CAF4202517.1"/>
    <property type="molecule type" value="Genomic_DNA"/>
</dbReference>
<accession>A0A819HCN9</accession>
<gene>
    <name evidence="6" type="ORF">FNK824_LOCUS36337</name>
    <name evidence="7" type="ORF">JBS370_LOCUS36661</name>
    <name evidence="4" type="ORF">JXQ802_LOCUS49684</name>
    <name evidence="5" type="ORF">OTI717_LOCUS23545</name>
    <name evidence="1" type="ORF">PYM288_LOCUS33569</name>
    <name evidence="2" type="ORF">SEV965_LOCUS34079</name>
    <name evidence="3" type="ORF">ZHD862_LOCUS38164</name>
</gene>
<comment type="caution">
    <text evidence="5">The sequence shown here is derived from an EMBL/GenBank/DDBJ whole genome shotgun (WGS) entry which is preliminary data.</text>
</comment>